<dbReference type="OrthoDB" id="67304at2"/>
<feature type="transmembrane region" description="Helical" evidence="1">
    <location>
        <begin position="21"/>
        <end position="54"/>
    </location>
</feature>
<keyword evidence="1" id="KW-0812">Transmembrane</keyword>
<proteinExistence type="predicted"/>
<evidence type="ECO:0000313" key="2">
    <source>
        <dbReference type="EMBL" id="GES01483.1"/>
    </source>
</evidence>
<sequence length="197" mass="20673">MGISNRVLAYLGSTKNIAGSILALIGVGLVFAGVAGALWPVVVAGLYGIGALLAPADRTRVVISHAEVETAGLRAELDALLARVPGAFPADVVARVGELGGMLIEVLDRAEVLTTAPDQLHIVSQSILDYLPTSLNGYANLPPSRRQAAHAELLAQLDLLRTGLGRVADAVYQGDEQALRAQSRFLRDRFGGSELDL</sequence>
<reference evidence="2 3" key="1">
    <citation type="submission" date="2019-10" db="EMBL/GenBank/DDBJ databases">
        <title>Whole genome shotgun sequence of Acrocarpospora corrugata NBRC 13972.</title>
        <authorList>
            <person name="Ichikawa N."/>
            <person name="Kimura A."/>
            <person name="Kitahashi Y."/>
            <person name="Komaki H."/>
            <person name="Oguchi A."/>
        </authorList>
    </citation>
    <scope>NUCLEOTIDE SEQUENCE [LARGE SCALE GENOMIC DNA]</scope>
    <source>
        <strain evidence="2 3">NBRC 13972</strain>
    </source>
</reference>
<comment type="caution">
    <text evidence="2">The sequence shown here is derived from an EMBL/GenBank/DDBJ whole genome shotgun (WGS) entry which is preliminary data.</text>
</comment>
<dbReference type="EMBL" id="BLAD01000051">
    <property type="protein sequence ID" value="GES01483.1"/>
    <property type="molecule type" value="Genomic_DNA"/>
</dbReference>
<accession>A0A5M3W2E7</accession>
<gene>
    <name evidence="2" type="ORF">Acor_35470</name>
</gene>
<dbReference type="Proteomes" id="UP000334990">
    <property type="component" value="Unassembled WGS sequence"/>
</dbReference>
<organism evidence="2 3">
    <name type="scientific">Acrocarpospora corrugata</name>
    <dbReference type="NCBI Taxonomy" id="35763"/>
    <lineage>
        <taxon>Bacteria</taxon>
        <taxon>Bacillati</taxon>
        <taxon>Actinomycetota</taxon>
        <taxon>Actinomycetes</taxon>
        <taxon>Streptosporangiales</taxon>
        <taxon>Streptosporangiaceae</taxon>
        <taxon>Acrocarpospora</taxon>
    </lineage>
</organism>
<name>A0A5M3W2E7_9ACTN</name>
<protein>
    <recommendedName>
        <fullName evidence="4">5-bromo-4-chloroindolyl phosphate hydrolysis protein</fullName>
    </recommendedName>
</protein>
<dbReference type="AlphaFoldDB" id="A0A5M3W2E7"/>
<evidence type="ECO:0000313" key="3">
    <source>
        <dbReference type="Proteomes" id="UP000334990"/>
    </source>
</evidence>
<evidence type="ECO:0000256" key="1">
    <source>
        <dbReference type="SAM" id="Phobius"/>
    </source>
</evidence>
<keyword evidence="1" id="KW-1133">Transmembrane helix</keyword>
<keyword evidence="3" id="KW-1185">Reference proteome</keyword>
<evidence type="ECO:0008006" key="4">
    <source>
        <dbReference type="Google" id="ProtNLM"/>
    </source>
</evidence>
<dbReference type="RefSeq" id="WP_155337768.1">
    <property type="nucleotide sequence ID" value="NZ_BAAABN010000042.1"/>
</dbReference>
<keyword evidence="1" id="KW-0472">Membrane</keyword>